<evidence type="ECO:0008006" key="16">
    <source>
        <dbReference type="Google" id="ProtNLM"/>
    </source>
</evidence>
<evidence type="ECO:0000256" key="6">
    <source>
        <dbReference type="ARBA" id="ARBA00022723"/>
    </source>
</evidence>
<dbReference type="OrthoDB" id="2789670at2759"/>
<dbReference type="Proteomes" id="UP000051574">
    <property type="component" value="Unassembled WGS sequence"/>
</dbReference>
<keyword evidence="13" id="KW-0732">Signal</keyword>
<dbReference type="PANTHER" id="PTHR24292:SF54">
    <property type="entry name" value="CYP9F3-RELATED"/>
    <property type="match status" value="1"/>
</dbReference>
<dbReference type="GO" id="GO:0020037">
    <property type="term" value="F:heme binding"/>
    <property type="evidence" value="ECO:0007669"/>
    <property type="project" value="InterPro"/>
</dbReference>
<dbReference type="InterPro" id="IPR036396">
    <property type="entry name" value="Cyt_P450_sf"/>
</dbReference>
<evidence type="ECO:0000256" key="2">
    <source>
        <dbReference type="ARBA" id="ARBA00004524"/>
    </source>
</evidence>
<evidence type="ECO:0000313" key="15">
    <source>
        <dbReference type="Proteomes" id="UP000051574"/>
    </source>
</evidence>
<dbReference type="Gene3D" id="1.10.630.10">
    <property type="entry name" value="Cytochrome P450"/>
    <property type="match status" value="1"/>
</dbReference>
<dbReference type="GO" id="GO:0005789">
    <property type="term" value="C:endoplasmic reticulum membrane"/>
    <property type="evidence" value="ECO:0007669"/>
    <property type="project" value="UniProtKB-SubCell"/>
</dbReference>
<keyword evidence="5" id="KW-0349">Heme</keyword>
<evidence type="ECO:0000256" key="12">
    <source>
        <dbReference type="ARBA" id="ARBA00023136"/>
    </source>
</evidence>
<keyword evidence="15" id="KW-1185">Reference proteome</keyword>
<proteinExistence type="inferred from homology"/>
<evidence type="ECO:0000256" key="8">
    <source>
        <dbReference type="ARBA" id="ARBA00022848"/>
    </source>
</evidence>
<feature type="non-terminal residue" evidence="14">
    <location>
        <position position="118"/>
    </location>
</feature>
<keyword evidence="7" id="KW-0256">Endoplasmic reticulum</keyword>
<organism evidence="14 15">
    <name type="scientific">Oryctes borbonicus</name>
    <dbReference type="NCBI Taxonomy" id="1629725"/>
    <lineage>
        <taxon>Eukaryota</taxon>
        <taxon>Metazoa</taxon>
        <taxon>Ecdysozoa</taxon>
        <taxon>Arthropoda</taxon>
        <taxon>Hexapoda</taxon>
        <taxon>Insecta</taxon>
        <taxon>Pterygota</taxon>
        <taxon>Neoptera</taxon>
        <taxon>Endopterygota</taxon>
        <taxon>Coleoptera</taxon>
        <taxon>Polyphaga</taxon>
        <taxon>Scarabaeiformia</taxon>
        <taxon>Scarabaeidae</taxon>
        <taxon>Dynastinae</taxon>
        <taxon>Oryctes</taxon>
    </lineage>
</organism>
<sequence length="118" mass="14108">MILISLLILIVTLLYWKTAKHYTYWTERKVKQRKQIYFLGENANFLFGKESVYDAFVNMYNAFPNERYMGVYQMLLPTLVVRDPDLIKQLTVKDFDHFVNHRAVVPEGVDPLWNKNLF</sequence>
<keyword evidence="11" id="KW-0503">Monooxygenase</keyword>
<dbReference type="GO" id="GO:0004497">
    <property type="term" value="F:monooxygenase activity"/>
    <property type="evidence" value="ECO:0007669"/>
    <property type="project" value="UniProtKB-KW"/>
</dbReference>
<evidence type="ECO:0000256" key="4">
    <source>
        <dbReference type="ARBA" id="ARBA00010617"/>
    </source>
</evidence>
<accession>A0A0T6BF75</accession>
<comment type="subcellular location">
    <subcellularLocation>
        <location evidence="3">Endoplasmic reticulum membrane</location>
    </subcellularLocation>
    <subcellularLocation>
        <location evidence="2">Microsome membrane</location>
    </subcellularLocation>
</comment>
<feature type="chain" id="PRO_5006668630" description="Cytochrome P450" evidence="13">
    <location>
        <begin position="22"/>
        <end position="118"/>
    </location>
</feature>
<evidence type="ECO:0000256" key="3">
    <source>
        <dbReference type="ARBA" id="ARBA00004586"/>
    </source>
</evidence>
<reference evidence="14 15" key="1">
    <citation type="submission" date="2015-09" db="EMBL/GenBank/DDBJ databases">
        <title>Draft genome of the scarab beetle Oryctes borbonicus.</title>
        <authorList>
            <person name="Meyer J.M."/>
            <person name="Markov G.V."/>
            <person name="Baskaran P."/>
            <person name="Herrmann M."/>
            <person name="Sommer R.J."/>
            <person name="Roedelsperger C."/>
        </authorList>
    </citation>
    <scope>NUCLEOTIDE SEQUENCE [LARGE SCALE GENOMIC DNA]</scope>
    <source>
        <strain evidence="14">OB123</strain>
        <tissue evidence="14">Whole animal</tissue>
    </source>
</reference>
<dbReference type="InterPro" id="IPR050476">
    <property type="entry name" value="Insect_CytP450_Detox"/>
</dbReference>
<name>A0A0T6BF75_9SCAR</name>
<protein>
    <recommendedName>
        <fullName evidence="16">Cytochrome P450</fullName>
    </recommendedName>
</protein>
<evidence type="ECO:0000256" key="9">
    <source>
        <dbReference type="ARBA" id="ARBA00023002"/>
    </source>
</evidence>
<dbReference type="AlphaFoldDB" id="A0A0T6BF75"/>
<comment type="caution">
    <text evidence="14">The sequence shown here is derived from an EMBL/GenBank/DDBJ whole genome shotgun (WGS) entry which is preliminary data.</text>
</comment>
<gene>
    <name evidence="14" type="ORF">AMK59_2628</name>
</gene>
<dbReference type="GO" id="GO:0016705">
    <property type="term" value="F:oxidoreductase activity, acting on paired donors, with incorporation or reduction of molecular oxygen"/>
    <property type="evidence" value="ECO:0007669"/>
    <property type="project" value="InterPro"/>
</dbReference>
<evidence type="ECO:0000313" key="14">
    <source>
        <dbReference type="EMBL" id="KRT85989.1"/>
    </source>
</evidence>
<dbReference type="PANTHER" id="PTHR24292">
    <property type="entry name" value="CYTOCHROME P450"/>
    <property type="match status" value="1"/>
</dbReference>
<keyword evidence="10" id="KW-0408">Iron</keyword>
<evidence type="ECO:0000256" key="10">
    <source>
        <dbReference type="ARBA" id="ARBA00023004"/>
    </source>
</evidence>
<evidence type="ECO:0000256" key="5">
    <source>
        <dbReference type="ARBA" id="ARBA00022617"/>
    </source>
</evidence>
<keyword evidence="6" id="KW-0479">Metal-binding</keyword>
<comment type="cofactor">
    <cofactor evidence="1">
        <name>heme</name>
        <dbReference type="ChEBI" id="CHEBI:30413"/>
    </cofactor>
</comment>
<dbReference type="EMBL" id="LJIG01000951">
    <property type="protein sequence ID" value="KRT85989.1"/>
    <property type="molecule type" value="Genomic_DNA"/>
</dbReference>
<evidence type="ECO:0000256" key="13">
    <source>
        <dbReference type="SAM" id="SignalP"/>
    </source>
</evidence>
<comment type="similarity">
    <text evidence="4">Belongs to the cytochrome P450 family.</text>
</comment>
<evidence type="ECO:0000256" key="7">
    <source>
        <dbReference type="ARBA" id="ARBA00022824"/>
    </source>
</evidence>
<evidence type="ECO:0000256" key="11">
    <source>
        <dbReference type="ARBA" id="ARBA00023033"/>
    </source>
</evidence>
<dbReference type="SUPFAM" id="SSF48264">
    <property type="entry name" value="Cytochrome P450"/>
    <property type="match status" value="1"/>
</dbReference>
<evidence type="ECO:0000256" key="1">
    <source>
        <dbReference type="ARBA" id="ARBA00001971"/>
    </source>
</evidence>
<keyword evidence="12" id="KW-0472">Membrane</keyword>
<keyword evidence="9" id="KW-0560">Oxidoreductase</keyword>
<keyword evidence="8" id="KW-0492">Microsome</keyword>
<dbReference type="GO" id="GO:0005506">
    <property type="term" value="F:iron ion binding"/>
    <property type="evidence" value="ECO:0007669"/>
    <property type="project" value="InterPro"/>
</dbReference>
<feature type="signal peptide" evidence="13">
    <location>
        <begin position="1"/>
        <end position="21"/>
    </location>
</feature>